<dbReference type="EMBL" id="SFCA01000005">
    <property type="protein sequence ID" value="TRT62612.1"/>
    <property type="molecule type" value="Genomic_DNA"/>
</dbReference>
<protein>
    <recommendedName>
        <fullName evidence="4">Armadillo-type fold-containing protein</fullName>
    </recommendedName>
</protein>
<keyword evidence="1" id="KW-0812">Transmembrane</keyword>
<keyword evidence="1" id="KW-0472">Membrane</keyword>
<reference evidence="2 3" key="1">
    <citation type="submission" date="2019-01" db="EMBL/GenBank/DDBJ databases">
        <title>Coherence of Microcystis species and biogeography revealed through population genomics.</title>
        <authorList>
            <person name="Perez-Carrascal O.M."/>
            <person name="Terrat Y."/>
            <person name="Giani A."/>
            <person name="Fortin N."/>
            <person name="Tromas N."/>
            <person name="Shapiro B.J."/>
        </authorList>
    </citation>
    <scope>NUCLEOTIDE SEQUENCE [LARGE SCALE GENOMIC DNA]</scope>
    <source>
        <strain evidence="2">Ma_QC_C_20070703_M131</strain>
    </source>
</reference>
<dbReference type="AlphaFoldDB" id="A0A551YNR4"/>
<comment type="caution">
    <text evidence="2">The sequence shown here is derived from an EMBL/GenBank/DDBJ whole genome shotgun (WGS) entry which is preliminary data.</text>
</comment>
<gene>
    <name evidence="2" type="ORF">EWV85_00230</name>
</gene>
<evidence type="ECO:0000313" key="3">
    <source>
        <dbReference type="Proteomes" id="UP000316443"/>
    </source>
</evidence>
<feature type="transmembrane region" description="Helical" evidence="1">
    <location>
        <begin position="119"/>
        <end position="143"/>
    </location>
</feature>
<feature type="transmembrane region" description="Helical" evidence="1">
    <location>
        <begin position="91"/>
        <end position="113"/>
    </location>
</feature>
<feature type="transmembrane region" description="Helical" evidence="1">
    <location>
        <begin position="31"/>
        <end position="47"/>
    </location>
</feature>
<evidence type="ECO:0000313" key="2">
    <source>
        <dbReference type="EMBL" id="TRT62612.1"/>
    </source>
</evidence>
<name>A0A551YNR4_MICAE</name>
<sequence length="246" mass="27936">MSSVFRLPRYFSPALQRRVIKTLAAKKTRQFLTWAAACASFLILWAWNWQLVLATLTGVGAMIGVYHLQGQNWPSLWLWGRAFFTADSGKLTLAVVCGGLGSLATYLAVAIWTYAENRWLALASILQGFGTVSTLILLGWHFLDHRGQNESKNFDRWLEKLTVNDPLMRLMAVRRLSEMELSPSRREQCQEYFRYLLSRETDAQVRSALLDNCSGKEAIKPQPLQIPLQVKKSSLKSVNSELKTHS</sequence>
<accession>A0A551YNR4</accession>
<organism evidence="2 3">
    <name type="scientific">Microcystis aeruginosa Ma_QC_C_20070703_M131</name>
    <dbReference type="NCBI Taxonomy" id="2486263"/>
    <lineage>
        <taxon>Bacteria</taxon>
        <taxon>Bacillati</taxon>
        <taxon>Cyanobacteriota</taxon>
        <taxon>Cyanophyceae</taxon>
        <taxon>Oscillatoriophycideae</taxon>
        <taxon>Chroococcales</taxon>
        <taxon>Microcystaceae</taxon>
        <taxon>Microcystis</taxon>
    </lineage>
</organism>
<evidence type="ECO:0008006" key="4">
    <source>
        <dbReference type="Google" id="ProtNLM"/>
    </source>
</evidence>
<keyword evidence="1" id="KW-1133">Transmembrane helix</keyword>
<dbReference type="Proteomes" id="UP000316443">
    <property type="component" value="Unassembled WGS sequence"/>
</dbReference>
<evidence type="ECO:0000256" key="1">
    <source>
        <dbReference type="SAM" id="Phobius"/>
    </source>
</evidence>
<proteinExistence type="predicted"/>